<accession>A0A450X3W3</accession>
<evidence type="ECO:0000313" key="3">
    <source>
        <dbReference type="EMBL" id="VFK24002.1"/>
    </source>
</evidence>
<evidence type="ECO:0000256" key="1">
    <source>
        <dbReference type="SAM" id="SignalP"/>
    </source>
</evidence>
<reference evidence="3" key="1">
    <citation type="submission" date="2019-02" db="EMBL/GenBank/DDBJ databases">
        <authorList>
            <person name="Gruber-Vodicka R. H."/>
            <person name="Seah K. B. B."/>
        </authorList>
    </citation>
    <scope>NUCLEOTIDE SEQUENCE</scope>
    <source>
        <strain evidence="2">BECK_S312</strain>
        <strain evidence="3">BECK_S426</strain>
    </source>
</reference>
<gene>
    <name evidence="2" type="ORF">BECKLPF1236A_GA0070988_1000830</name>
    <name evidence="3" type="ORF">BECKLPF1236C_GA0070990_1000930</name>
</gene>
<dbReference type="AlphaFoldDB" id="A0A450X3W3"/>
<organism evidence="3">
    <name type="scientific">Candidatus Kentrum sp. LPFa</name>
    <dbReference type="NCBI Taxonomy" id="2126335"/>
    <lineage>
        <taxon>Bacteria</taxon>
        <taxon>Pseudomonadati</taxon>
        <taxon>Pseudomonadota</taxon>
        <taxon>Gammaproteobacteria</taxon>
        <taxon>Candidatus Kentrum</taxon>
    </lineage>
</organism>
<dbReference type="EMBL" id="CAADFM010000008">
    <property type="protein sequence ID" value="VFK07260.1"/>
    <property type="molecule type" value="Genomic_DNA"/>
</dbReference>
<evidence type="ECO:0008006" key="4">
    <source>
        <dbReference type="Google" id="ProtNLM"/>
    </source>
</evidence>
<feature type="signal peptide" evidence="1">
    <location>
        <begin position="1"/>
        <end position="23"/>
    </location>
</feature>
<proteinExistence type="predicted"/>
<feature type="chain" id="PRO_5036354189" description="Secreted protein" evidence="1">
    <location>
        <begin position="24"/>
        <end position="102"/>
    </location>
</feature>
<evidence type="ECO:0000313" key="2">
    <source>
        <dbReference type="EMBL" id="VFK07260.1"/>
    </source>
</evidence>
<name>A0A450X3W3_9GAMM</name>
<sequence>MLNRLCALPTLLLALLLSTNILADDCFCLIDKDDGIRFDCRIRQSTGNAQARYFCAGRKKDGEQSLVPDGDSLTRVPSGEPPCTPCRFIEAGKRNTMRQRGD</sequence>
<protein>
    <recommendedName>
        <fullName evidence="4">Secreted protein</fullName>
    </recommendedName>
</protein>
<dbReference type="EMBL" id="CAADFP010000009">
    <property type="protein sequence ID" value="VFK24002.1"/>
    <property type="molecule type" value="Genomic_DNA"/>
</dbReference>
<keyword evidence="1" id="KW-0732">Signal</keyword>